<dbReference type="Pfam" id="PF00002">
    <property type="entry name" value="7tm_2"/>
    <property type="match status" value="1"/>
</dbReference>
<evidence type="ECO:0000256" key="13">
    <source>
        <dbReference type="ARBA" id="ARBA00023180"/>
    </source>
</evidence>
<evidence type="ECO:0000256" key="1">
    <source>
        <dbReference type="ARBA" id="ARBA00001996"/>
    </source>
</evidence>
<dbReference type="PRINTS" id="PR01280">
    <property type="entry name" value="CRFRECEPTOR1"/>
</dbReference>
<dbReference type="InterPro" id="IPR001879">
    <property type="entry name" value="GPCR_2_extracellular_dom"/>
</dbReference>
<dbReference type="InterPro" id="IPR050332">
    <property type="entry name" value="GPCR_2"/>
</dbReference>
<evidence type="ECO:0000256" key="3">
    <source>
        <dbReference type="ARBA" id="ARBA00005314"/>
    </source>
</evidence>
<dbReference type="GeneTree" id="ENSGT00940000158410"/>
<dbReference type="PRINTS" id="PR01279">
    <property type="entry name" value="CRFRECEPTOR"/>
</dbReference>
<reference evidence="19" key="3">
    <citation type="submission" date="2025-09" db="UniProtKB">
        <authorList>
            <consortium name="Ensembl"/>
        </authorList>
    </citation>
    <scope>IDENTIFICATION</scope>
</reference>
<dbReference type="FunFam" id="4.10.1240.10:FF:000007">
    <property type="entry name" value="Corticotropin-releasing factor receptor 1"/>
    <property type="match status" value="1"/>
</dbReference>
<evidence type="ECO:0000313" key="19">
    <source>
        <dbReference type="Ensembl" id="ENSUAMP00000022968.1"/>
    </source>
</evidence>
<dbReference type="PROSITE" id="PS50227">
    <property type="entry name" value="G_PROTEIN_RECEP_F2_3"/>
    <property type="match status" value="1"/>
</dbReference>
<keyword evidence="6 15" id="KW-0812">Transmembrane</keyword>
<dbReference type="GO" id="GO:0007166">
    <property type="term" value="P:cell surface receptor signaling pathway"/>
    <property type="evidence" value="ECO:0007669"/>
    <property type="project" value="InterPro"/>
</dbReference>
<dbReference type="PANTHER" id="PTHR45620">
    <property type="entry name" value="PDF RECEPTOR-LIKE PROTEIN-RELATED"/>
    <property type="match status" value="1"/>
</dbReference>
<dbReference type="GO" id="GO:0051424">
    <property type="term" value="F:corticotropin-releasing hormone binding"/>
    <property type="evidence" value="ECO:0007669"/>
    <property type="project" value="TreeGrafter"/>
</dbReference>
<dbReference type="Ensembl" id="ENSUAMT00000025657.1">
    <property type="protein sequence ID" value="ENSUAMP00000022968.1"/>
    <property type="gene ID" value="ENSUAMG00000017932.1"/>
</dbReference>
<dbReference type="InterPro" id="IPR017981">
    <property type="entry name" value="GPCR_2-like_7TM"/>
</dbReference>
<reference evidence="19" key="2">
    <citation type="submission" date="2025-08" db="UniProtKB">
        <authorList>
            <consortium name="Ensembl"/>
        </authorList>
    </citation>
    <scope>IDENTIFICATION</scope>
</reference>
<proteinExistence type="inferred from homology"/>
<organism evidence="19 20">
    <name type="scientific">Ursus americanus</name>
    <name type="common">American black bear</name>
    <name type="synonym">Euarctos americanus</name>
    <dbReference type="NCBI Taxonomy" id="9643"/>
    <lineage>
        <taxon>Eukaryota</taxon>
        <taxon>Metazoa</taxon>
        <taxon>Chordata</taxon>
        <taxon>Craniata</taxon>
        <taxon>Vertebrata</taxon>
        <taxon>Euteleostomi</taxon>
        <taxon>Mammalia</taxon>
        <taxon>Eutheria</taxon>
        <taxon>Laurasiatheria</taxon>
        <taxon>Carnivora</taxon>
        <taxon>Caniformia</taxon>
        <taxon>Ursidae</taxon>
        <taxon>Ursus</taxon>
    </lineage>
</organism>
<dbReference type="Pfam" id="PF02793">
    <property type="entry name" value="HRM"/>
    <property type="match status" value="1"/>
</dbReference>
<feature type="transmembrane region" description="Helical" evidence="15">
    <location>
        <begin position="239"/>
        <end position="258"/>
    </location>
</feature>
<dbReference type="PROSITE" id="PS50261">
    <property type="entry name" value="G_PROTEIN_RECEP_F2_4"/>
    <property type="match status" value="1"/>
</dbReference>
<protein>
    <recommendedName>
        <fullName evidence="4">Corticotropin-releasing factor receptor 1</fullName>
    </recommendedName>
</protein>
<evidence type="ECO:0000256" key="9">
    <source>
        <dbReference type="ARBA" id="ARBA00023040"/>
    </source>
</evidence>
<keyword evidence="10 15" id="KW-0472">Membrane</keyword>
<dbReference type="AlphaFoldDB" id="A0A452RU89"/>
<evidence type="ECO:0000256" key="8">
    <source>
        <dbReference type="ARBA" id="ARBA00022989"/>
    </source>
</evidence>
<dbReference type="GO" id="GO:0008528">
    <property type="term" value="F:G protein-coupled peptide receptor activity"/>
    <property type="evidence" value="ECO:0007669"/>
    <property type="project" value="TreeGrafter"/>
</dbReference>
<keyword evidence="13" id="KW-0325">Glycoprotein</keyword>
<dbReference type="InterPro" id="IPR003051">
    <property type="entry name" value="GPCR_2_CRF_rcpt"/>
</dbReference>
<feature type="signal peptide" evidence="16">
    <location>
        <begin position="1"/>
        <end position="28"/>
    </location>
</feature>
<feature type="chain" id="PRO_5019085651" description="Corticotropin-releasing factor receptor 1" evidence="16">
    <location>
        <begin position="29"/>
        <end position="422"/>
    </location>
</feature>
<evidence type="ECO:0000256" key="7">
    <source>
        <dbReference type="ARBA" id="ARBA00022729"/>
    </source>
</evidence>
<evidence type="ECO:0000256" key="2">
    <source>
        <dbReference type="ARBA" id="ARBA00004651"/>
    </source>
</evidence>
<evidence type="ECO:0000256" key="5">
    <source>
        <dbReference type="ARBA" id="ARBA00022475"/>
    </source>
</evidence>
<gene>
    <name evidence="19" type="primary">CRHR1</name>
</gene>
<evidence type="ECO:0000256" key="6">
    <source>
        <dbReference type="ARBA" id="ARBA00022692"/>
    </source>
</evidence>
<evidence type="ECO:0000256" key="12">
    <source>
        <dbReference type="ARBA" id="ARBA00023170"/>
    </source>
</evidence>
<dbReference type="Gene3D" id="1.20.1070.10">
    <property type="entry name" value="Rhodopsin 7-helix transmembrane proteins"/>
    <property type="match status" value="1"/>
</dbReference>
<dbReference type="PROSITE" id="PS00649">
    <property type="entry name" value="G_PROTEIN_RECEP_F2_1"/>
    <property type="match status" value="1"/>
</dbReference>
<evidence type="ECO:0000256" key="15">
    <source>
        <dbReference type="SAM" id="Phobius"/>
    </source>
</evidence>
<dbReference type="InterPro" id="IPR003052">
    <property type="entry name" value="GPCR_2_CRF1_rcpt"/>
</dbReference>
<dbReference type="InterPro" id="IPR017983">
    <property type="entry name" value="GPCR_2_secretin-like_CS"/>
</dbReference>
<dbReference type="InterPro" id="IPR000832">
    <property type="entry name" value="GPCR_2_secretin-like"/>
</dbReference>
<dbReference type="GO" id="GO:0043404">
    <property type="term" value="F:corticotropin-releasing hormone receptor activity"/>
    <property type="evidence" value="ECO:0007669"/>
    <property type="project" value="TreeGrafter"/>
</dbReference>
<keyword evidence="11" id="KW-1015">Disulfide bond</keyword>
<comment type="function">
    <text evidence="1">G-protein coupled receptor for CRH (corticotropin-releasing factor) and UCN (urocortin). Has high affinity for CRH and UCN. Ligand binding causes a conformation change that triggers signaling via guanine nucleotide-binding proteins (G proteins) and down-stream effectors, such as adenylate cyclase. Promotes the activation of adenylate cyclase, leading to increased intracellular cAMP levels. Inhibits the activity of the calcium channel CACNA1H. Required for normal embryonic development of the adrenal gland and for normal hormonal responses to stress. Plays a role in the response to anxiogenic stimuli.</text>
</comment>
<dbReference type="GO" id="GO:0005886">
    <property type="term" value="C:plasma membrane"/>
    <property type="evidence" value="ECO:0007669"/>
    <property type="project" value="UniProtKB-SubCell"/>
</dbReference>
<evidence type="ECO:0000313" key="20">
    <source>
        <dbReference type="Proteomes" id="UP000291022"/>
    </source>
</evidence>
<feature type="transmembrane region" description="Helical" evidence="15">
    <location>
        <begin position="306"/>
        <end position="327"/>
    </location>
</feature>
<comment type="similarity">
    <text evidence="3">Belongs to the G-protein coupled receptor 2 family.</text>
</comment>
<dbReference type="GO" id="GO:0007189">
    <property type="term" value="P:adenylate cyclase-activating G protein-coupled receptor signaling pathway"/>
    <property type="evidence" value="ECO:0007669"/>
    <property type="project" value="Ensembl"/>
</dbReference>
<dbReference type="SMART" id="SM00008">
    <property type="entry name" value="HormR"/>
    <property type="match status" value="1"/>
</dbReference>
<feature type="domain" description="G-protein coupled receptors family 2 profile 1" evidence="17">
    <location>
        <begin position="34"/>
        <end position="111"/>
    </location>
</feature>
<dbReference type="PRINTS" id="PR00249">
    <property type="entry name" value="GPCRSECRETIN"/>
</dbReference>
<keyword evidence="20" id="KW-1185">Reference proteome</keyword>
<dbReference type="Gene3D" id="4.10.1240.10">
    <property type="entry name" value="GPCR, family 2, extracellular hormone receptor domain"/>
    <property type="match status" value="1"/>
</dbReference>
<name>A0A452RU89_URSAM</name>
<comment type="subcellular location">
    <subcellularLocation>
        <location evidence="2">Cell membrane</location>
        <topology evidence="2">Multi-pass membrane protein</topology>
    </subcellularLocation>
</comment>
<feature type="transmembrane region" description="Helical" evidence="15">
    <location>
        <begin position="265"/>
        <end position="284"/>
    </location>
</feature>
<keyword evidence="9" id="KW-0297">G-protein coupled receptor</keyword>
<keyword evidence="12" id="KW-0675">Receptor</keyword>
<evidence type="ECO:0000256" key="14">
    <source>
        <dbReference type="ARBA" id="ARBA00023224"/>
    </source>
</evidence>
<evidence type="ECO:0000256" key="16">
    <source>
        <dbReference type="SAM" id="SignalP"/>
    </source>
</evidence>
<keyword evidence="8 15" id="KW-1133">Transmembrane helix</keyword>
<evidence type="ECO:0000259" key="18">
    <source>
        <dbReference type="PROSITE" id="PS50261"/>
    </source>
</evidence>
<feature type="transmembrane region" description="Helical" evidence="15">
    <location>
        <begin position="121"/>
        <end position="144"/>
    </location>
</feature>
<feature type="domain" description="G-protein coupled receptors family 2 profile 2" evidence="18">
    <location>
        <begin position="124"/>
        <end position="342"/>
    </location>
</feature>
<dbReference type="STRING" id="9643.ENSUAMP00000022968"/>
<keyword evidence="7 16" id="KW-0732">Signal</keyword>
<dbReference type="InterPro" id="IPR036445">
    <property type="entry name" value="GPCR_2_extracell_dom_sf"/>
</dbReference>
<sequence>FGGHQHPRPHKWKEGRALLLLGLNPISASFQDQHCESLSLASNVSGLQCNASVDLIGTCWPRSPAGQLVVRPCPAYFYGVRYNTTNNGYRECLANGSWAARVNYSECQEILSGEKKSKVHYHVAVIINYLGHCISLVALLVAFACLGLPPPTPGCTHLGGQEGGALWVRTCMGPAPWPKVQSIRCLRNIIHWNLISAFILRNATWFVVQLTMSPEVHQSNVGWCRLVTAAYNYFHVTNFFWMFGEGCYLHTAIVLTYSTDRLRKWMFVCIGWGVPFPIIVAWAIGKLYYDNEKCWFGKRPGVYTDYIYQGPMILVLLINFIFLFNIVRILMTKLRASTTSETIQYRYPARLPPPTMGDEVSRAVFIYFNSFLESFQVRSAIRKRWHRWQDKHSIRARVARAMSIPTSPTRVSFHSIKQSTAV</sequence>
<accession>A0A452RU89</accession>
<keyword evidence="14" id="KW-0807">Transducer</keyword>
<evidence type="ECO:0000256" key="4">
    <source>
        <dbReference type="ARBA" id="ARBA00021828"/>
    </source>
</evidence>
<dbReference type="GO" id="GO:0043005">
    <property type="term" value="C:neuron projection"/>
    <property type="evidence" value="ECO:0007669"/>
    <property type="project" value="TreeGrafter"/>
</dbReference>
<dbReference type="GO" id="GO:0015056">
    <property type="term" value="F:corticotrophin-releasing factor receptor activity"/>
    <property type="evidence" value="ECO:0007669"/>
    <property type="project" value="Ensembl"/>
</dbReference>
<reference evidence="20" key="1">
    <citation type="submission" date="2016-06" db="EMBL/GenBank/DDBJ databases">
        <title>De novo assembly and RNA-Seq shows season-dependent expression and editing in black bear kidneys.</title>
        <authorList>
            <person name="Korstanje R."/>
            <person name="Srivastava A."/>
            <person name="Sarsani V.K."/>
            <person name="Sheehan S.M."/>
            <person name="Seger R.L."/>
            <person name="Barter M.E."/>
            <person name="Lindqvist C."/>
            <person name="Brody L.C."/>
            <person name="Mullikin J.C."/>
        </authorList>
    </citation>
    <scope>NUCLEOTIDE SEQUENCE [LARGE SCALE GENOMIC DNA]</scope>
</reference>
<evidence type="ECO:0000259" key="17">
    <source>
        <dbReference type="PROSITE" id="PS50227"/>
    </source>
</evidence>
<evidence type="ECO:0000256" key="11">
    <source>
        <dbReference type="ARBA" id="ARBA00023157"/>
    </source>
</evidence>
<dbReference type="SUPFAM" id="SSF111418">
    <property type="entry name" value="Hormone receptor domain"/>
    <property type="match status" value="1"/>
</dbReference>
<dbReference type="Proteomes" id="UP000291022">
    <property type="component" value="Unassembled WGS sequence"/>
</dbReference>
<dbReference type="PANTHER" id="PTHR45620:SF2">
    <property type="entry name" value="CORTICOTROPIN-RELEASING FACTOR RECEPTOR 1"/>
    <property type="match status" value="1"/>
</dbReference>
<keyword evidence="5" id="KW-1003">Cell membrane</keyword>
<evidence type="ECO:0000256" key="10">
    <source>
        <dbReference type="ARBA" id="ARBA00023136"/>
    </source>
</evidence>